<comment type="caution">
    <text evidence="3">The sequence shown here is derived from an EMBL/GenBank/DDBJ whole genome shotgun (WGS) entry which is preliminary data.</text>
</comment>
<accession>A0A5K1TYC3</accession>
<gene>
    <name evidence="3" type="ORF">CL6EHI_113970</name>
</gene>
<feature type="domain" description="GP-PDE" evidence="2">
    <location>
        <begin position="42"/>
        <end position="301"/>
    </location>
</feature>
<dbReference type="PANTHER" id="PTHR46211">
    <property type="entry name" value="GLYCEROPHOSPHORYL DIESTER PHOSPHODIESTERASE"/>
    <property type="match status" value="1"/>
</dbReference>
<dbReference type="VEuPathDB" id="AmoebaDB:EHI_113970"/>
<dbReference type="InterPro" id="IPR017946">
    <property type="entry name" value="PLC-like_Pdiesterase_TIM-brl"/>
</dbReference>
<dbReference type="InterPro" id="IPR030395">
    <property type="entry name" value="GP_PDE_dom"/>
</dbReference>
<dbReference type="OMA" id="MAVRPEQ"/>
<dbReference type="Proteomes" id="UP000078387">
    <property type="component" value="Unassembled WGS sequence"/>
</dbReference>
<dbReference type="GO" id="GO:0006629">
    <property type="term" value="P:lipid metabolic process"/>
    <property type="evidence" value="ECO:0007669"/>
    <property type="project" value="InterPro"/>
</dbReference>
<dbReference type="VEuPathDB" id="AmoebaDB:EHI7A_107410"/>
<dbReference type="VEuPathDB" id="AmoebaDB:KM1_086050"/>
<dbReference type="SUPFAM" id="SSF51695">
    <property type="entry name" value="PLC-like phosphodiesterases"/>
    <property type="match status" value="1"/>
</dbReference>
<dbReference type="VEuPathDB" id="AmoebaDB:EHI5A_153710"/>
<evidence type="ECO:0000256" key="1">
    <source>
        <dbReference type="SAM" id="Phobius"/>
    </source>
</evidence>
<protein>
    <submittedName>
        <fullName evidence="3">Glycerophosphoryl diester phosphodiesterase putative</fullName>
    </submittedName>
</protein>
<organism evidence="3 4">
    <name type="scientific">Entamoeba histolytica</name>
    <dbReference type="NCBI Taxonomy" id="5759"/>
    <lineage>
        <taxon>Eukaryota</taxon>
        <taxon>Amoebozoa</taxon>
        <taxon>Evosea</taxon>
        <taxon>Archamoebae</taxon>
        <taxon>Mastigamoebida</taxon>
        <taxon>Entamoebidae</taxon>
        <taxon>Entamoeba</taxon>
    </lineage>
</organism>
<dbReference type="GO" id="GO:0008081">
    <property type="term" value="F:phosphoric diester hydrolase activity"/>
    <property type="evidence" value="ECO:0007669"/>
    <property type="project" value="InterPro"/>
</dbReference>
<evidence type="ECO:0000313" key="3">
    <source>
        <dbReference type="EMBL" id="GAT98064.1"/>
    </source>
</evidence>
<dbReference type="VEuPathDB" id="AmoebaDB:EHI8A_112550"/>
<sequence>MGVCYHSITISLCLMIIILSLNWYLPPLKATKPNPVDLPRERLLVSHRGGVYYYPENTIEAMKDSYEQFNVDMIETDIQMTADNNFIILHDDFLDRTTNGRGNASYYTLNKIQQLDAGYRYSPDGKTFPFRGKGLKVPSLQNVYDSFVNSGLKFSIEIKNEDPKVVDILVQRLRTMPKAKEFICFSSGWHNVIKRFRLLTNNTFCTVASEHEVIQLMVSVNLGIPRLYYHFFPLKAHIIQAPFTSVGGVNFNDKKFQVIAKELGVKLVLFTINNGYDIANCLSNGCQGVMTDRPDIAVRVMELMGLRKSFKESYQKFDKEVETTSWDCTAFSCLVIDTLIGVLPAQVTFFIIIFFFVFLILSFLNIIKWICCRTTKRKVD</sequence>
<keyword evidence="1" id="KW-0812">Transmembrane</keyword>
<reference evidence="3 4" key="1">
    <citation type="submission" date="2016-05" db="EMBL/GenBank/DDBJ databases">
        <title>First whole genome sequencing of Entamoeba histolytica HM1:IMSS-clone-6.</title>
        <authorList>
            <person name="Mukherjee Avik.K."/>
            <person name="Izumyama S."/>
            <person name="Nakada-Tsukui K."/>
            <person name="Nozaki T."/>
        </authorList>
    </citation>
    <scope>NUCLEOTIDE SEQUENCE [LARGE SCALE GENOMIC DNA]</scope>
    <source>
        <strain evidence="3 4">HM1:IMSS clone 6</strain>
    </source>
</reference>
<proteinExistence type="predicted"/>
<evidence type="ECO:0000313" key="4">
    <source>
        <dbReference type="Proteomes" id="UP000078387"/>
    </source>
</evidence>
<feature type="transmembrane region" description="Helical" evidence="1">
    <location>
        <begin position="347"/>
        <end position="367"/>
    </location>
</feature>
<dbReference type="EMBL" id="BDEQ01000001">
    <property type="protein sequence ID" value="GAT98064.1"/>
    <property type="molecule type" value="Genomic_DNA"/>
</dbReference>
<keyword evidence="1" id="KW-0472">Membrane</keyword>
<keyword evidence="1" id="KW-1133">Transmembrane helix</keyword>
<dbReference type="PROSITE" id="PS51704">
    <property type="entry name" value="GP_PDE"/>
    <property type="match status" value="1"/>
</dbReference>
<dbReference type="SMR" id="A0A5K1TYC3"/>
<dbReference type="Pfam" id="PF03009">
    <property type="entry name" value="GDPD"/>
    <property type="match status" value="1"/>
</dbReference>
<dbReference type="PANTHER" id="PTHR46211:SF14">
    <property type="entry name" value="GLYCEROPHOSPHODIESTER PHOSPHODIESTERASE"/>
    <property type="match status" value="1"/>
</dbReference>
<name>A0A5K1TYC3_ENTHI</name>
<dbReference type="Gene3D" id="3.20.20.190">
    <property type="entry name" value="Phosphatidylinositol (PI) phosphodiesterase"/>
    <property type="match status" value="1"/>
</dbReference>
<dbReference type="AlphaFoldDB" id="A0A5K1TYC3"/>
<feature type="transmembrane region" description="Helical" evidence="1">
    <location>
        <begin position="7"/>
        <end position="25"/>
    </location>
</feature>
<evidence type="ECO:0000259" key="2">
    <source>
        <dbReference type="PROSITE" id="PS51704"/>
    </source>
</evidence>